<keyword evidence="3" id="KW-1185">Reference proteome</keyword>
<dbReference type="AlphaFoldDB" id="K0RD06"/>
<name>K0RD06_THAOC</name>
<evidence type="ECO:0000256" key="1">
    <source>
        <dbReference type="SAM" id="MobiDB-lite"/>
    </source>
</evidence>
<sequence>MASYDARGHGGWRSHVNDGVYTPVTSSSALRTRMTGAGGAVITPRMLDVLSSGGVTNGQAPAQGPYLKIRWAVGSPEDDGIGEGGSRRHCGVDDGGARPGPPRGSPCEEIFQGYHHPRESSIALSRDGPNLVYPARPSALYTPTGPLGRSVASVDLKQPSMHRRSSICPLRCARDPVTSSFSGVACHFCGPPTSPETEYRGFGRPPVHAKGMVQGGGNARFAMMSSVEMAATEFNDSVGRSVALLATVVLE</sequence>
<dbReference type="Proteomes" id="UP000266841">
    <property type="component" value="Unassembled WGS sequence"/>
</dbReference>
<comment type="caution">
    <text evidence="2">The sequence shown here is derived from an EMBL/GenBank/DDBJ whole genome shotgun (WGS) entry which is preliminary data.</text>
</comment>
<feature type="region of interest" description="Disordered" evidence="1">
    <location>
        <begin position="1"/>
        <end position="20"/>
    </location>
</feature>
<accession>K0RD06</accession>
<evidence type="ECO:0000313" key="2">
    <source>
        <dbReference type="EMBL" id="EJK51070.1"/>
    </source>
</evidence>
<evidence type="ECO:0000313" key="3">
    <source>
        <dbReference type="Proteomes" id="UP000266841"/>
    </source>
</evidence>
<dbReference type="EMBL" id="AGNL01042272">
    <property type="protein sequence ID" value="EJK51070.1"/>
    <property type="molecule type" value="Genomic_DNA"/>
</dbReference>
<organism evidence="2 3">
    <name type="scientific">Thalassiosira oceanica</name>
    <name type="common">Marine diatom</name>
    <dbReference type="NCBI Taxonomy" id="159749"/>
    <lineage>
        <taxon>Eukaryota</taxon>
        <taxon>Sar</taxon>
        <taxon>Stramenopiles</taxon>
        <taxon>Ochrophyta</taxon>
        <taxon>Bacillariophyta</taxon>
        <taxon>Coscinodiscophyceae</taxon>
        <taxon>Thalassiosirophycidae</taxon>
        <taxon>Thalassiosirales</taxon>
        <taxon>Thalassiosiraceae</taxon>
        <taxon>Thalassiosira</taxon>
    </lineage>
</organism>
<reference evidence="2 3" key="1">
    <citation type="journal article" date="2012" name="Genome Biol.">
        <title>Genome and low-iron response of an oceanic diatom adapted to chronic iron limitation.</title>
        <authorList>
            <person name="Lommer M."/>
            <person name="Specht M."/>
            <person name="Roy A.S."/>
            <person name="Kraemer L."/>
            <person name="Andreson R."/>
            <person name="Gutowska M.A."/>
            <person name="Wolf J."/>
            <person name="Bergner S.V."/>
            <person name="Schilhabel M.B."/>
            <person name="Klostermeier U.C."/>
            <person name="Beiko R.G."/>
            <person name="Rosenstiel P."/>
            <person name="Hippler M."/>
            <person name="Laroche J."/>
        </authorList>
    </citation>
    <scope>NUCLEOTIDE SEQUENCE [LARGE SCALE GENOMIC DNA]</scope>
    <source>
        <strain evidence="2 3">CCMP1005</strain>
    </source>
</reference>
<protein>
    <submittedName>
        <fullName evidence="2">Uncharacterized protein</fullName>
    </submittedName>
</protein>
<gene>
    <name evidence="2" type="ORF">THAOC_29795</name>
</gene>
<proteinExistence type="predicted"/>